<dbReference type="InterPro" id="IPR055420">
    <property type="entry name" value="IgD3_Trs65"/>
</dbReference>
<dbReference type="InterPro" id="IPR024662">
    <property type="entry name" value="Trs65"/>
</dbReference>
<comment type="caution">
    <text evidence="2">The sequence shown here is derived from an EMBL/GenBank/DDBJ whole genome shotgun (WGS) entry which is preliminary data.</text>
</comment>
<evidence type="ECO:0000313" key="3">
    <source>
        <dbReference type="Proteomes" id="UP001217417"/>
    </source>
</evidence>
<dbReference type="PANTHER" id="PTHR28159">
    <property type="entry name" value="TRAFFICKING PROTEIN PARTICLE COMPLEX II-SPECIFIC SUBUNIT 65"/>
    <property type="match status" value="1"/>
</dbReference>
<dbReference type="Pfam" id="PF12735">
    <property type="entry name" value="IgD3_Trs65"/>
    <property type="match status" value="1"/>
</dbReference>
<dbReference type="Proteomes" id="UP001217417">
    <property type="component" value="Unassembled WGS sequence"/>
</dbReference>
<keyword evidence="3" id="KW-1185">Reference proteome</keyword>
<dbReference type="GeneID" id="80880728"/>
<reference evidence="2" key="1">
    <citation type="submission" date="2023-03" db="EMBL/GenBank/DDBJ databases">
        <title>Near-Complete genome sequence of Lipomyces tetrasporous NRRL Y-64009, an oleaginous yeast capable of growing on lignocellulosic hydrolysates.</title>
        <authorList>
            <consortium name="Lawrence Berkeley National Laboratory"/>
            <person name="Jagtap S.S."/>
            <person name="Liu J.-J."/>
            <person name="Walukiewicz H.E."/>
            <person name="Pangilinan J."/>
            <person name="Lipzen A."/>
            <person name="Ahrendt S."/>
            <person name="Koriabine M."/>
            <person name="Cobaugh K."/>
            <person name="Salamov A."/>
            <person name="Yoshinaga Y."/>
            <person name="Ng V."/>
            <person name="Daum C."/>
            <person name="Grigoriev I.V."/>
            <person name="Slininger P.J."/>
            <person name="Dien B.S."/>
            <person name="Jin Y.-S."/>
            <person name="Rao C.V."/>
        </authorList>
    </citation>
    <scope>NUCLEOTIDE SEQUENCE</scope>
    <source>
        <strain evidence="2">NRRL Y-64009</strain>
    </source>
</reference>
<evidence type="ECO:0000259" key="1">
    <source>
        <dbReference type="Pfam" id="PF12735"/>
    </source>
</evidence>
<proteinExistence type="predicted"/>
<dbReference type="AlphaFoldDB" id="A0AAD7VV95"/>
<protein>
    <submittedName>
        <fullName evidence="2">TRAPP trafficking subunit Trs65-domain-containing protein</fullName>
    </submittedName>
</protein>
<dbReference type="RefSeq" id="XP_056047467.1">
    <property type="nucleotide sequence ID" value="XM_056185562.1"/>
</dbReference>
<dbReference type="GO" id="GO:1990071">
    <property type="term" value="C:TRAPPII protein complex"/>
    <property type="evidence" value="ECO:0007669"/>
    <property type="project" value="InterPro"/>
</dbReference>
<sequence length="692" mass="74772">MTSAPAAQRSSLDLFATGGLAIHVPDVAIYLQKHPGQGSIPTDTATYSEFFELPKRDIIFYDERIPVFLQFRLSAPELSSVTFNAYLSRLVLTVDAAAVSFTNPRYSSLGLQLHGQQPATDHPETSYPIFSTVIDRSSLVLVQEPAGSAEGEGVWSALWYLTIPITRPKARLVSPRISLSARANLREKSNDTISVWKADKSAGIETLPVEYLSPLMPLNSLNLLEGLAHDVVFAGNPPVLAANKVLPRTTPSTVTSVSKVSASAPGFIRLPRLVCKSYTPVFPCITLRLRCSRLPRATTLSEDEYIVLANVEVDITAFAKVEVLIRKIDLVVTGGKTEKLTGAGIQTDGNDDRFPMKCRPLDGISEIFKLYPLSAESNAWSNRSSGASIVGHGGMIVPGGSGGDLQSRAADSSKNLTRSITVRVEYTPVLKEPSDGDSGLGYGPEITTIWNTTVDFSATGSGTLGLPQQQIEQNRNSQVVQPIMGSRSVSGRSSSAWLQMQQQQLRSPSGTVIGESPMMTAGPWGVTPPHPQPTPSASREIVHEGLSLTFFGPTEVLAGQIFVWKVYIINRSRTAKRISLIVQPKKWKDNNFKVLPRSPLAQQNVSPSTIIMDDTVLYNAHRTGLIESDELIPLVNDIRIGPLGPGASHEAELKLVALGVGVLSLDGVRVVDLATGEGFECTNLMNVICRRG</sequence>
<dbReference type="PANTHER" id="PTHR28159:SF1">
    <property type="entry name" value="TRAFFICKING PROTEIN PARTICLE COMPLEX II-SPECIFIC SUBUNIT 65"/>
    <property type="match status" value="1"/>
</dbReference>
<dbReference type="EMBL" id="JARPMG010000001">
    <property type="protein sequence ID" value="KAJ8104017.1"/>
    <property type="molecule type" value="Genomic_DNA"/>
</dbReference>
<evidence type="ECO:0000313" key="2">
    <source>
        <dbReference type="EMBL" id="KAJ8104017.1"/>
    </source>
</evidence>
<dbReference type="GO" id="GO:0006891">
    <property type="term" value="P:intra-Golgi vesicle-mediated transport"/>
    <property type="evidence" value="ECO:0007669"/>
    <property type="project" value="InterPro"/>
</dbReference>
<organism evidence="2 3">
    <name type="scientific">Lipomyces tetrasporus</name>
    <dbReference type="NCBI Taxonomy" id="54092"/>
    <lineage>
        <taxon>Eukaryota</taxon>
        <taxon>Fungi</taxon>
        <taxon>Dikarya</taxon>
        <taxon>Ascomycota</taxon>
        <taxon>Saccharomycotina</taxon>
        <taxon>Lipomycetes</taxon>
        <taxon>Lipomycetales</taxon>
        <taxon>Lipomycetaceae</taxon>
        <taxon>Lipomyces</taxon>
    </lineage>
</organism>
<gene>
    <name evidence="2" type="ORF">POJ06DRAFT_217678</name>
</gene>
<feature type="domain" description="Trafficking protein particle complex II-specific subunit 65 IgD3" evidence="1">
    <location>
        <begin position="537"/>
        <end position="688"/>
    </location>
</feature>
<name>A0AAD7VV95_9ASCO</name>
<accession>A0AAD7VV95</accession>
<dbReference type="GO" id="GO:0005802">
    <property type="term" value="C:trans-Golgi network"/>
    <property type="evidence" value="ECO:0007669"/>
    <property type="project" value="TreeGrafter"/>
</dbReference>